<evidence type="ECO:0000313" key="16">
    <source>
        <dbReference type="Proteomes" id="UP001161247"/>
    </source>
</evidence>
<dbReference type="GO" id="GO:0009055">
    <property type="term" value="F:electron transfer activity"/>
    <property type="evidence" value="ECO:0007669"/>
    <property type="project" value="InterPro"/>
</dbReference>
<evidence type="ECO:0000256" key="7">
    <source>
        <dbReference type="ARBA" id="ARBA00022989"/>
    </source>
</evidence>
<dbReference type="PANTHER" id="PTHR33021">
    <property type="entry name" value="BLUE COPPER PROTEIN"/>
    <property type="match status" value="1"/>
</dbReference>
<evidence type="ECO:0000313" key="15">
    <source>
        <dbReference type="EMBL" id="CAI9093860.1"/>
    </source>
</evidence>
<organism evidence="15 16">
    <name type="scientific">Oldenlandia corymbosa var. corymbosa</name>
    <dbReference type="NCBI Taxonomy" id="529605"/>
    <lineage>
        <taxon>Eukaryota</taxon>
        <taxon>Viridiplantae</taxon>
        <taxon>Streptophyta</taxon>
        <taxon>Embryophyta</taxon>
        <taxon>Tracheophyta</taxon>
        <taxon>Spermatophyta</taxon>
        <taxon>Magnoliopsida</taxon>
        <taxon>eudicotyledons</taxon>
        <taxon>Gunneridae</taxon>
        <taxon>Pentapetalae</taxon>
        <taxon>asterids</taxon>
        <taxon>lamiids</taxon>
        <taxon>Gentianales</taxon>
        <taxon>Rubiaceae</taxon>
        <taxon>Rubioideae</taxon>
        <taxon>Spermacoceae</taxon>
        <taxon>Hedyotis-Oldenlandia complex</taxon>
        <taxon>Oldenlandia</taxon>
    </lineage>
</organism>
<evidence type="ECO:0000256" key="3">
    <source>
        <dbReference type="ARBA" id="ARBA00022692"/>
    </source>
</evidence>
<gene>
    <name evidence="15" type="ORF">OLC1_LOCUS5175</name>
</gene>
<feature type="chain" id="PRO_5043841424" evidence="13">
    <location>
        <begin position="25"/>
        <end position="171"/>
    </location>
</feature>
<dbReference type="CDD" id="cd04216">
    <property type="entry name" value="Phytocyanin"/>
    <property type="match status" value="1"/>
</dbReference>
<feature type="transmembrane region" description="Helical" evidence="12">
    <location>
        <begin position="153"/>
        <end position="170"/>
    </location>
</feature>
<keyword evidence="3 12" id="KW-0812">Transmembrane</keyword>
<dbReference type="SUPFAM" id="SSF49503">
    <property type="entry name" value="Cupredoxins"/>
    <property type="match status" value="1"/>
</dbReference>
<evidence type="ECO:0000256" key="1">
    <source>
        <dbReference type="ARBA" id="ARBA00004479"/>
    </source>
</evidence>
<protein>
    <submittedName>
        <fullName evidence="15">OLC1v1029450C1</fullName>
    </submittedName>
</protein>
<dbReference type="InterPro" id="IPR008972">
    <property type="entry name" value="Cupredoxin"/>
</dbReference>
<dbReference type="InterPro" id="IPR039391">
    <property type="entry name" value="Phytocyanin-like"/>
</dbReference>
<keyword evidence="16" id="KW-1185">Reference proteome</keyword>
<keyword evidence="9 12" id="KW-0472">Membrane</keyword>
<evidence type="ECO:0000256" key="8">
    <source>
        <dbReference type="ARBA" id="ARBA00023008"/>
    </source>
</evidence>
<dbReference type="GO" id="GO:0009610">
    <property type="term" value="P:response to symbiotic fungus"/>
    <property type="evidence" value="ECO:0007669"/>
    <property type="project" value="UniProtKB-ARBA"/>
</dbReference>
<dbReference type="AlphaFoldDB" id="A0AAV1CEE1"/>
<name>A0AAV1CEE1_OLDCO</name>
<accession>A0AAV1CEE1</accession>
<evidence type="ECO:0000259" key="14">
    <source>
        <dbReference type="PROSITE" id="PS51485"/>
    </source>
</evidence>
<dbReference type="Pfam" id="PF02298">
    <property type="entry name" value="Cu_bind_like"/>
    <property type="match status" value="1"/>
</dbReference>
<keyword evidence="7 12" id="KW-1133">Transmembrane helix</keyword>
<evidence type="ECO:0000256" key="13">
    <source>
        <dbReference type="SAM" id="SignalP"/>
    </source>
</evidence>
<dbReference type="FunFam" id="2.60.40.420:FF:000067">
    <property type="entry name" value="Cupredoxin superfamily protein"/>
    <property type="match status" value="1"/>
</dbReference>
<reference evidence="15" key="1">
    <citation type="submission" date="2023-03" db="EMBL/GenBank/DDBJ databases">
        <authorList>
            <person name="Julca I."/>
        </authorList>
    </citation>
    <scope>NUCLEOTIDE SEQUENCE</scope>
</reference>
<feature type="domain" description="Phytocyanin" evidence="14">
    <location>
        <begin position="25"/>
        <end position="125"/>
    </location>
</feature>
<evidence type="ECO:0000256" key="2">
    <source>
        <dbReference type="ARBA" id="ARBA00022448"/>
    </source>
</evidence>
<keyword evidence="10" id="KW-1015">Disulfide bond</keyword>
<keyword evidence="5 13" id="KW-0732">Signal</keyword>
<evidence type="ECO:0000256" key="11">
    <source>
        <dbReference type="ARBA" id="ARBA00023180"/>
    </source>
</evidence>
<feature type="signal peptide" evidence="13">
    <location>
        <begin position="1"/>
        <end position="24"/>
    </location>
</feature>
<proteinExistence type="predicted"/>
<dbReference type="InterPro" id="IPR003245">
    <property type="entry name" value="Phytocyanin_dom"/>
</dbReference>
<comment type="subcellular location">
    <subcellularLocation>
        <location evidence="1">Membrane</location>
        <topology evidence="1">Single-pass type I membrane protein</topology>
    </subcellularLocation>
</comment>
<dbReference type="PANTHER" id="PTHR33021:SF408">
    <property type="entry name" value="PHYTOCYANIN DOMAIN-CONTAINING PROTEIN"/>
    <property type="match status" value="1"/>
</dbReference>
<evidence type="ECO:0000256" key="9">
    <source>
        <dbReference type="ARBA" id="ARBA00023136"/>
    </source>
</evidence>
<keyword evidence="6" id="KW-0249">Electron transport</keyword>
<evidence type="ECO:0000256" key="6">
    <source>
        <dbReference type="ARBA" id="ARBA00022982"/>
    </source>
</evidence>
<evidence type="ECO:0000256" key="12">
    <source>
        <dbReference type="SAM" id="Phobius"/>
    </source>
</evidence>
<sequence>MASFTRVIASIAIFTALASTSTLAKDIVVGDENGWKLNFDYQDWAKGKQFFVGDRLIFNYAQGAHNVYKVDGNGFKTCTYDAGTNALTSGKDVITIAGDAGKRWYICGVGNHCEQGMKLVINVQTKDGYSSDKEGSSSDKSAATPSSGLLNPQFFACMIASLAVFLVTIMV</sequence>
<dbReference type="Proteomes" id="UP001161247">
    <property type="component" value="Chromosome 2"/>
</dbReference>
<evidence type="ECO:0000256" key="4">
    <source>
        <dbReference type="ARBA" id="ARBA00022723"/>
    </source>
</evidence>
<dbReference type="EMBL" id="OX459119">
    <property type="protein sequence ID" value="CAI9093860.1"/>
    <property type="molecule type" value="Genomic_DNA"/>
</dbReference>
<keyword evidence="2" id="KW-0813">Transport</keyword>
<keyword evidence="4" id="KW-0479">Metal-binding</keyword>
<keyword evidence="8" id="KW-0186">Copper</keyword>
<evidence type="ECO:0000256" key="10">
    <source>
        <dbReference type="ARBA" id="ARBA00023157"/>
    </source>
</evidence>
<dbReference type="PROSITE" id="PS51485">
    <property type="entry name" value="PHYTOCYANIN"/>
    <property type="match status" value="1"/>
</dbReference>
<dbReference type="GO" id="GO:0046872">
    <property type="term" value="F:metal ion binding"/>
    <property type="evidence" value="ECO:0007669"/>
    <property type="project" value="UniProtKB-KW"/>
</dbReference>
<dbReference type="GO" id="GO:0005886">
    <property type="term" value="C:plasma membrane"/>
    <property type="evidence" value="ECO:0007669"/>
    <property type="project" value="TreeGrafter"/>
</dbReference>
<keyword evidence="11" id="KW-0325">Glycoprotein</keyword>
<evidence type="ECO:0000256" key="5">
    <source>
        <dbReference type="ARBA" id="ARBA00022729"/>
    </source>
</evidence>
<dbReference type="Gene3D" id="2.60.40.420">
    <property type="entry name" value="Cupredoxins - blue copper proteins"/>
    <property type="match status" value="1"/>
</dbReference>